<evidence type="ECO:0000259" key="1">
    <source>
        <dbReference type="Pfam" id="PF13649"/>
    </source>
</evidence>
<dbReference type="Gene3D" id="3.40.50.150">
    <property type="entry name" value="Vaccinia Virus protein VP39"/>
    <property type="match status" value="1"/>
</dbReference>
<dbReference type="EMBL" id="CP051627">
    <property type="protein sequence ID" value="UPT23540.1"/>
    <property type="molecule type" value="Genomic_DNA"/>
</dbReference>
<keyword evidence="2" id="KW-0489">Methyltransferase</keyword>
<dbReference type="Proteomes" id="UP000832041">
    <property type="component" value="Chromosome"/>
</dbReference>
<evidence type="ECO:0000313" key="2">
    <source>
        <dbReference type="EMBL" id="UPT23540.1"/>
    </source>
</evidence>
<reference evidence="2 3" key="1">
    <citation type="submission" date="2020-04" db="EMBL/GenBank/DDBJ databases">
        <title>Thermobifida alba genome sequencing and assembly.</title>
        <authorList>
            <person name="Luzics S."/>
            <person name="Horvath B."/>
            <person name="Nagy I."/>
            <person name="Toth A."/>
            <person name="Nagy I."/>
            <person name="Kukolya J."/>
        </authorList>
    </citation>
    <scope>NUCLEOTIDE SEQUENCE [LARGE SCALE GENOMIC DNA]</scope>
    <source>
        <strain evidence="2 3">DSM 43795</strain>
    </source>
</reference>
<organism evidence="2 3">
    <name type="scientific">Thermobifida alba</name>
    <name type="common">Thermomonospora alba</name>
    <dbReference type="NCBI Taxonomy" id="53522"/>
    <lineage>
        <taxon>Bacteria</taxon>
        <taxon>Bacillati</taxon>
        <taxon>Actinomycetota</taxon>
        <taxon>Actinomycetes</taxon>
        <taxon>Streptosporangiales</taxon>
        <taxon>Nocardiopsidaceae</taxon>
        <taxon>Thermobifida</taxon>
    </lineage>
</organism>
<dbReference type="GO" id="GO:0008168">
    <property type="term" value="F:methyltransferase activity"/>
    <property type="evidence" value="ECO:0007669"/>
    <property type="project" value="UniProtKB-KW"/>
</dbReference>
<accession>A0ABY4LAP9</accession>
<feature type="domain" description="Methyltransferase" evidence="1">
    <location>
        <begin position="41"/>
        <end position="131"/>
    </location>
</feature>
<dbReference type="SUPFAM" id="SSF53335">
    <property type="entry name" value="S-adenosyl-L-methionine-dependent methyltransferases"/>
    <property type="match status" value="1"/>
</dbReference>
<dbReference type="Pfam" id="PF13649">
    <property type="entry name" value="Methyltransf_25"/>
    <property type="match status" value="1"/>
</dbReference>
<keyword evidence="3" id="KW-1185">Reference proteome</keyword>
<protein>
    <submittedName>
        <fullName evidence="2">Class I SAM-dependent methyltransferase</fullName>
    </submittedName>
</protein>
<dbReference type="PANTHER" id="PTHR43591">
    <property type="entry name" value="METHYLTRANSFERASE"/>
    <property type="match status" value="1"/>
</dbReference>
<dbReference type="GO" id="GO:0032259">
    <property type="term" value="P:methylation"/>
    <property type="evidence" value="ECO:0007669"/>
    <property type="project" value="UniProtKB-KW"/>
</dbReference>
<gene>
    <name evidence="2" type="ORF">FOF52_14830</name>
</gene>
<evidence type="ECO:0000313" key="3">
    <source>
        <dbReference type="Proteomes" id="UP000832041"/>
    </source>
</evidence>
<dbReference type="PANTHER" id="PTHR43591:SF110">
    <property type="entry name" value="RHODANESE DOMAIN-CONTAINING PROTEIN"/>
    <property type="match status" value="1"/>
</dbReference>
<name>A0ABY4LAP9_THEAE</name>
<keyword evidence="2" id="KW-0808">Transferase</keyword>
<dbReference type="Gene3D" id="2.20.130.10">
    <property type="entry name" value="CAC2371-like domains"/>
    <property type="match status" value="1"/>
</dbReference>
<sequence length="238" mass="26551">MYRRAELYETIYRGRGKDYAADSARVTALVREHHPSAASLLDVACGTGSHLRYFAKEFDHVEGVDLAADMVRLARRNLPGVPVHQGDMRDFRLDRTFDAITCMFSSIGYLRDADELTAALECFGRHLAPGGVIVLEPWWFPERALARHVVGDVVTVDGRTVSRVSHAVRRGAAHHMEVHYLVADPDAGIQHFTDTHVLALFEREQYEAAFARAGCRVEYLGPEETSPGLFVGVRTGEE</sequence>
<dbReference type="InterPro" id="IPR041698">
    <property type="entry name" value="Methyltransf_25"/>
</dbReference>
<dbReference type="CDD" id="cd02440">
    <property type="entry name" value="AdoMet_MTases"/>
    <property type="match status" value="1"/>
</dbReference>
<proteinExistence type="predicted"/>
<dbReference type="InterPro" id="IPR029063">
    <property type="entry name" value="SAM-dependent_MTases_sf"/>
</dbReference>